<comment type="caution">
    <text evidence="1">The sequence shown here is derived from an EMBL/GenBank/DDBJ whole genome shotgun (WGS) entry which is preliminary data.</text>
</comment>
<protein>
    <recommendedName>
        <fullName evidence="3">Lipoprotein</fullName>
    </recommendedName>
</protein>
<evidence type="ECO:0000313" key="2">
    <source>
        <dbReference type="Proteomes" id="UP000004863"/>
    </source>
</evidence>
<reference evidence="1" key="1">
    <citation type="submission" date="2012-03" db="EMBL/GenBank/DDBJ databases">
        <authorList>
            <person name="Durkin A.S."/>
            <person name="McCorrison J."/>
            <person name="Torralba M."/>
            <person name="Gillis M."/>
            <person name="Methe B."/>
            <person name="Sutton G."/>
            <person name="Nelson K.E."/>
        </authorList>
    </citation>
    <scope>NUCLEOTIDE SEQUENCE [LARGE SCALE GENOMIC DNA]</scope>
    <source>
        <strain evidence="1">F0474</strain>
    </source>
</reference>
<evidence type="ECO:0000313" key="1">
    <source>
        <dbReference type="EMBL" id="EID50484.1"/>
    </source>
</evidence>
<dbReference type="EMBL" id="AJJQ01000041">
    <property type="protein sequence ID" value="EID50484.1"/>
    <property type="molecule type" value="Genomic_DNA"/>
</dbReference>
<name>I0URI1_9MICC</name>
<dbReference type="AlphaFoldDB" id="I0URI1"/>
<sequence length="38" mass="4321">MPTVRELFLRAFIVPRFMLHLVMTGCLWPGEESVEGSA</sequence>
<accession>I0URI1</accession>
<dbReference type="Proteomes" id="UP000004863">
    <property type="component" value="Unassembled WGS sequence"/>
</dbReference>
<evidence type="ECO:0008006" key="3">
    <source>
        <dbReference type="Google" id="ProtNLM"/>
    </source>
</evidence>
<keyword evidence="2" id="KW-1185">Reference proteome</keyword>
<gene>
    <name evidence="1" type="ORF">HMPREF1324_1426</name>
</gene>
<proteinExistence type="predicted"/>
<organism evidence="1 2">
    <name type="scientific">Rothia aeria F0474</name>
    <dbReference type="NCBI Taxonomy" id="1125724"/>
    <lineage>
        <taxon>Bacteria</taxon>
        <taxon>Bacillati</taxon>
        <taxon>Actinomycetota</taxon>
        <taxon>Actinomycetes</taxon>
        <taxon>Micrococcales</taxon>
        <taxon>Micrococcaceae</taxon>
        <taxon>Rothia</taxon>
    </lineage>
</organism>